<dbReference type="GO" id="GO:0009312">
    <property type="term" value="P:oligosaccharide biosynthetic process"/>
    <property type="evidence" value="ECO:0007669"/>
    <property type="project" value="InterPro"/>
</dbReference>
<dbReference type="InterPro" id="IPR008715">
    <property type="entry name" value="SAM-MeTfrase_NodS-like"/>
</dbReference>
<keyword evidence="1" id="KW-0808">Transferase</keyword>
<dbReference type="SUPFAM" id="SSF53335">
    <property type="entry name" value="S-adenosyl-L-methionine-dependent methyltransferases"/>
    <property type="match status" value="1"/>
</dbReference>
<keyword evidence="2" id="KW-1185">Reference proteome</keyword>
<comment type="caution">
    <text evidence="1">The sequence shown here is derived from an EMBL/GenBank/DDBJ whole genome shotgun (WGS) entry which is preliminary data.</text>
</comment>
<dbReference type="GO" id="GO:0008757">
    <property type="term" value="F:S-adenosylmethionine-dependent methyltransferase activity"/>
    <property type="evidence" value="ECO:0007669"/>
    <property type="project" value="InterPro"/>
</dbReference>
<sequence>MTAKTWPRNVFEQLYKQNPDPWGFETSPYEQDKYATTLALTGPGPFDQALELGCSIGVLTASLTPRCKHLLAVDIAETALTHARRRCATFPNVTFRRARLPDEFPTLPRESCDLILISELLYFLAPADILHLAQHCLAIRRPHTPIILVNWTGPTNTPCTGDTAADLFIEFCRTQGLTTHPADRRETCRFDRLT</sequence>
<dbReference type="RefSeq" id="WP_146885591.1">
    <property type="nucleotide sequence ID" value="NZ_BJYG01000003.1"/>
</dbReference>
<name>A0A511XH16_9PROT</name>
<dbReference type="Proteomes" id="UP000321746">
    <property type="component" value="Unassembled WGS sequence"/>
</dbReference>
<dbReference type="OrthoDB" id="116799at2"/>
<organism evidence="1 2">
    <name type="scientific">Acetobacter oeni</name>
    <dbReference type="NCBI Taxonomy" id="304077"/>
    <lineage>
        <taxon>Bacteria</taxon>
        <taxon>Pseudomonadati</taxon>
        <taxon>Pseudomonadota</taxon>
        <taxon>Alphaproteobacteria</taxon>
        <taxon>Acetobacterales</taxon>
        <taxon>Acetobacteraceae</taxon>
        <taxon>Acetobacter</taxon>
    </lineage>
</organism>
<proteinExistence type="predicted"/>
<gene>
    <name evidence="1" type="ORF">AOE01nite_04640</name>
</gene>
<keyword evidence="1" id="KW-0489">Methyltransferase</keyword>
<dbReference type="EMBL" id="BJYG01000003">
    <property type="protein sequence ID" value="GEN62240.1"/>
    <property type="molecule type" value="Genomic_DNA"/>
</dbReference>
<evidence type="ECO:0000313" key="1">
    <source>
        <dbReference type="EMBL" id="GEN62240.1"/>
    </source>
</evidence>
<accession>A0A511XH16</accession>
<dbReference type="PANTHER" id="PTHR43861:SF1">
    <property type="entry name" value="TRANS-ACONITATE 2-METHYLTRANSFERASE"/>
    <property type="match status" value="1"/>
</dbReference>
<reference evidence="1 2" key="1">
    <citation type="submission" date="2019-07" db="EMBL/GenBank/DDBJ databases">
        <title>Whole genome shotgun sequence of Acetobacter oeni NBRC 105207.</title>
        <authorList>
            <person name="Hosoyama A."/>
            <person name="Uohara A."/>
            <person name="Ohji S."/>
            <person name="Ichikawa N."/>
        </authorList>
    </citation>
    <scope>NUCLEOTIDE SEQUENCE [LARGE SCALE GENOMIC DNA]</scope>
    <source>
        <strain evidence="1 2">NBRC 105207</strain>
    </source>
</reference>
<dbReference type="AlphaFoldDB" id="A0A511XH16"/>
<dbReference type="Gene3D" id="3.40.50.150">
    <property type="entry name" value="Vaccinia Virus protein VP39"/>
    <property type="match status" value="1"/>
</dbReference>
<evidence type="ECO:0000313" key="2">
    <source>
        <dbReference type="Proteomes" id="UP000321746"/>
    </source>
</evidence>
<dbReference type="InterPro" id="IPR029063">
    <property type="entry name" value="SAM-dependent_MTases_sf"/>
</dbReference>
<dbReference type="CDD" id="cd02440">
    <property type="entry name" value="AdoMet_MTases"/>
    <property type="match status" value="1"/>
</dbReference>
<dbReference type="Pfam" id="PF05401">
    <property type="entry name" value="NodS"/>
    <property type="match status" value="1"/>
</dbReference>
<dbReference type="PANTHER" id="PTHR43861">
    <property type="entry name" value="TRANS-ACONITATE 2-METHYLTRANSFERASE-RELATED"/>
    <property type="match status" value="1"/>
</dbReference>
<protein>
    <submittedName>
        <fullName evidence="1">Methyltransferase</fullName>
    </submittedName>
</protein>
<dbReference type="GO" id="GO:0032259">
    <property type="term" value="P:methylation"/>
    <property type="evidence" value="ECO:0007669"/>
    <property type="project" value="UniProtKB-KW"/>
</dbReference>